<gene>
    <name evidence="8" type="ORF">SAMN04488128_10733</name>
</gene>
<keyword evidence="9" id="KW-1185">Reference proteome</keyword>
<dbReference type="AlphaFoldDB" id="A0A1T4TYM1"/>
<feature type="modified residue" description="4-aspartylphosphate" evidence="5">
    <location>
        <position position="58"/>
    </location>
</feature>
<dbReference type="CDD" id="cd17535">
    <property type="entry name" value="REC_NarL-like"/>
    <property type="match status" value="1"/>
</dbReference>
<dbReference type="OrthoDB" id="9797341at2"/>
<dbReference type="PROSITE" id="PS50043">
    <property type="entry name" value="HTH_LUXR_2"/>
    <property type="match status" value="1"/>
</dbReference>
<evidence type="ECO:0000313" key="8">
    <source>
        <dbReference type="EMBL" id="SKA45545.1"/>
    </source>
</evidence>
<name>A0A1T4TYM1_9BACT</name>
<dbReference type="InterPro" id="IPR058245">
    <property type="entry name" value="NreC/VraR/RcsB-like_REC"/>
</dbReference>
<feature type="domain" description="HTH luxR-type" evidence="6">
    <location>
        <begin position="143"/>
        <end position="208"/>
    </location>
</feature>
<dbReference type="InterPro" id="IPR039420">
    <property type="entry name" value="WalR-like"/>
</dbReference>
<keyword evidence="3 8" id="KW-0238">DNA-binding</keyword>
<dbReference type="PROSITE" id="PS50110">
    <property type="entry name" value="RESPONSE_REGULATORY"/>
    <property type="match status" value="1"/>
</dbReference>
<organism evidence="8 9">
    <name type="scientific">Chitinophaga eiseniae</name>
    <dbReference type="NCBI Taxonomy" id="634771"/>
    <lineage>
        <taxon>Bacteria</taxon>
        <taxon>Pseudomonadati</taxon>
        <taxon>Bacteroidota</taxon>
        <taxon>Chitinophagia</taxon>
        <taxon>Chitinophagales</taxon>
        <taxon>Chitinophagaceae</taxon>
        <taxon>Chitinophaga</taxon>
    </lineage>
</organism>
<dbReference type="InterPro" id="IPR000792">
    <property type="entry name" value="Tscrpt_reg_LuxR_C"/>
</dbReference>
<dbReference type="PANTHER" id="PTHR43214:SF41">
    <property type="entry name" value="NITRATE_NITRITE RESPONSE REGULATOR PROTEIN NARP"/>
    <property type="match status" value="1"/>
</dbReference>
<dbReference type="PRINTS" id="PR00038">
    <property type="entry name" value="HTHLUXR"/>
</dbReference>
<dbReference type="Proteomes" id="UP000190367">
    <property type="component" value="Unassembled WGS sequence"/>
</dbReference>
<dbReference type="InterPro" id="IPR011006">
    <property type="entry name" value="CheY-like_superfamily"/>
</dbReference>
<feature type="domain" description="Response regulatory" evidence="7">
    <location>
        <begin position="7"/>
        <end position="123"/>
    </location>
</feature>
<sequence>MSHQPYQLAILDDHPIVLEGLVRVLSGNGTFDIAGAFTTAKDFLVFLSNHPVDVVLLDIILPDSNGMDLCKIIKTTAPDTVVLALSNHDQRSAIMKMLENGASGYLLKNASIEELVNAINDALAGQLVFSDTIREIITRPAPDMAAAPALTAREQEILKLIASGITTKRIAEMLFLSKFTVENHRKNLLQKFGVKNVAGLIQAANNQGLLS</sequence>
<dbReference type="GO" id="GO:0003677">
    <property type="term" value="F:DNA binding"/>
    <property type="evidence" value="ECO:0007669"/>
    <property type="project" value="UniProtKB-KW"/>
</dbReference>
<dbReference type="Pfam" id="PF00072">
    <property type="entry name" value="Response_reg"/>
    <property type="match status" value="1"/>
</dbReference>
<dbReference type="PANTHER" id="PTHR43214">
    <property type="entry name" value="TWO-COMPONENT RESPONSE REGULATOR"/>
    <property type="match status" value="1"/>
</dbReference>
<dbReference type="PROSITE" id="PS00622">
    <property type="entry name" value="HTH_LUXR_1"/>
    <property type="match status" value="1"/>
</dbReference>
<dbReference type="RefSeq" id="WP_078672870.1">
    <property type="nucleotide sequence ID" value="NZ_FUWZ01000007.1"/>
</dbReference>
<evidence type="ECO:0000256" key="5">
    <source>
        <dbReference type="PROSITE-ProRule" id="PRU00169"/>
    </source>
</evidence>
<evidence type="ECO:0000259" key="6">
    <source>
        <dbReference type="PROSITE" id="PS50043"/>
    </source>
</evidence>
<dbReference type="InterPro" id="IPR001789">
    <property type="entry name" value="Sig_transdc_resp-reg_receiver"/>
</dbReference>
<evidence type="ECO:0000259" key="7">
    <source>
        <dbReference type="PROSITE" id="PS50110"/>
    </source>
</evidence>
<evidence type="ECO:0000256" key="4">
    <source>
        <dbReference type="ARBA" id="ARBA00023163"/>
    </source>
</evidence>
<evidence type="ECO:0000256" key="2">
    <source>
        <dbReference type="ARBA" id="ARBA00023015"/>
    </source>
</evidence>
<dbReference type="SUPFAM" id="SSF46894">
    <property type="entry name" value="C-terminal effector domain of the bipartite response regulators"/>
    <property type="match status" value="1"/>
</dbReference>
<evidence type="ECO:0000256" key="3">
    <source>
        <dbReference type="ARBA" id="ARBA00023125"/>
    </source>
</evidence>
<evidence type="ECO:0000256" key="1">
    <source>
        <dbReference type="ARBA" id="ARBA00022553"/>
    </source>
</evidence>
<dbReference type="SMART" id="SM00421">
    <property type="entry name" value="HTH_LUXR"/>
    <property type="match status" value="1"/>
</dbReference>
<evidence type="ECO:0000313" key="9">
    <source>
        <dbReference type="Proteomes" id="UP000190367"/>
    </source>
</evidence>
<keyword evidence="2" id="KW-0805">Transcription regulation</keyword>
<protein>
    <submittedName>
        <fullName evidence="8">DNA-binding response regulator, NarL/FixJ family, contains REC and HTH domains</fullName>
    </submittedName>
</protein>
<dbReference type="STRING" id="634771.SAMN04488128_10733"/>
<dbReference type="CDD" id="cd06170">
    <property type="entry name" value="LuxR_C_like"/>
    <property type="match status" value="1"/>
</dbReference>
<keyword evidence="1 5" id="KW-0597">Phosphoprotein</keyword>
<accession>A0A1T4TYM1</accession>
<dbReference type="Gene3D" id="3.40.50.2300">
    <property type="match status" value="1"/>
</dbReference>
<keyword evidence="4" id="KW-0804">Transcription</keyword>
<dbReference type="GO" id="GO:0000160">
    <property type="term" value="P:phosphorelay signal transduction system"/>
    <property type="evidence" value="ECO:0007669"/>
    <property type="project" value="InterPro"/>
</dbReference>
<dbReference type="SMART" id="SM00448">
    <property type="entry name" value="REC"/>
    <property type="match status" value="1"/>
</dbReference>
<dbReference type="InterPro" id="IPR016032">
    <property type="entry name" value="Sig_transdc_resp-reg_C-effctor"/>
</dbReference>
<dbReference type="SUPFAM" id="SSF52172">
    <property type="entry name" value="CheY-like"/>
    <property type="match status" value="1"/>
</dbReference>
<dbReference type="EMBL" id="FUWZ01000007">
    <property type="protein sequence ID" value="SKA45545.1"/>
    <property type="molecule type" value="Genomic_DNA"/>
</dbReference>
<dbReference type="GO" id="GO:0006355">
    <property type="term" value="P:regulation of DNA-templated transcription"/>
    <property type="evidence" value="ECO:0007669"/>
    <property type="project" value="InterPro"/>
</dbReference>
<reference evidence="9" key="1">
    <citation type="submission" date="2017-02" db="EMBL/GenBank/DDBJ databases">
        <authorList>
            <person name="Varghese N."/>
            <person name="Submissions S."/>
        </authorList>
    </citation>
    <scope>NUCLEOTIDE SEQUENCE [LARGE SCALE GENOMIC DNA]</scope>
    <source>
        <strain evidence="9">DSM 22224</strain>
    </source>
</reference>
<dbReference type="Pfam" id="PF00196">
    <property type="entry name" value="GerE"/>
    <property type="match status" value="1"/>
</dbReference>
<proteinExistence type="predicted"/>